<gene>
    <name evidence="2" type="ORF">LY79DRAFT_564960</name>
</gene>
<evidence type="ECO:0000256" key="1">
    <source>
        <dbReference type="SAM" id="MobiDB-lite"/>
    </source>
</evidence>
<evidence type="ECO:0000313" key="3">
    <source>
        <dbReference type="Proteomes" id="UP001230504"/>
    </source>
</evidence>
<comment type="caution">
    <text evidence="2">The sequence shown here is derived from an EMBL/GenBank/DDBJ whole genome shotgun (WGS) entry which is preliminary data.</text>
</comment>
<proteinExistence type="predicted"/>
<feature type="region of interest" description="Disordered" evidence="1">
    <location>
        <begin position="1"/>
        <end position="20"/>
    </location>
</feature>
<reference evidence="2" key="1">
    <citation type="submission" date="2021-06" db="EMBL/GenBank/DDBJ databases">
        <title>Comparative genomics, transcriptomics and evolutionary studies reveal genomic signatures of adaptation to plant cell wall in hemibiotrophic fungi.</title>
        <authorList>
            <consortium name="DOE Joint Genome Institute"/>
            <person name="Baroncelli R."/>
            <person name="Diaz J.F."/>
            <person name="Benocci T."/>
            <person name="Peng M."/>
            <person name="Battaglia E."/>
            <person name="Haridas S."/>
            <person name="Andreopoulos W."/>
            <person name="Labutti K."/>
            <person name="Pangilinan J."/>
            <person name="Floch G.L."/>
            <person name="Makela M.R."/>
            <person name="Henrissat B."/>
            <person name="Grigoriev I.V."/>
            <person name="Crouch J.A."/>
            <person name="De Vries R.P."/>
            <person name="Sukno S.A."/>
            <person name="Thon M.R."/>
        </authorList>
    </citation>
    <scope>NUCLEOTIDE SEQUENCE</scope>
    <source>
        <strain evidence="2">CBS 125086</strain>
    </source>
</reference>
<keyword evidence="3" id="KW-1185">Reference proteome</keyword>
<name>A0AAD8V0Z4_9PEZI</name>
<dbReference type="Proteomes" id="UP001230504">
    <property type="component" value="Unassembled WGS sequence"/>
</dbReference>
<feature type="compositionally biased region" description="Polar residues" evidence="1">
    <location>
        <begin position="132"/>
        <end position="160"/>
    </location>
</feature>
<feature type="region of interest" description="Disordered" evidence="1">
    <location>
        <begin position="115"/>
        <end position="160"/>
    </location>
</feature>
<accession>A0AAD8V0Z4</accession>
<evidence type="ECO:0000313" key="2">
    <source>
        <dbReference type="EMBL" id="KAK1579172.1"/>
    </source>
</evidence>
<organism evidence="2 3">
    <name type="scientific">Colletotrichum navitas</name>
    <dbReference type="NCBI Taxonomy" id="681940"/>
    <lineage>
        <taxon>Eukaryota</taxon>
        <taxon>Fungi</taxon>
        <taxon>Dikarya</taxon>
        <taxon>Ascomycota</taxon>
        <taxon>Pezizomycotina</taxon>
        <taxon>Sordariomycetes</taxon>
        <taxon>Hypocreomycetidae</taxon>
        <taxon>Glomerellales</taxon>
        <taxon>Glomerellaceae</taxon>
        <taxon>Colletotrichum</taxon>
        <taxon>Colletotrichum graminicola species complex</taxon>
    </lineage>
</organism>
<dbReference type="GeneID" id="85442946"/>
<protein>
    <submittedName>
        <fullName evidence="2">Uncharacterized protein</fullName>
    </submittedName>
</protein>
<feature type="region of interest" description="Disordered" evidence="1">
    <location>
        <begin position="67"/>
        <end position="102"/>
    </location>
</feature>
<feature type="compositionally biased region" description="Polar residues" evidence="1">
    <location>
        <begin position="93"/>
        <end position="102"/>
    </location>
</feature>
<sequence length="160" mass="17106">MRKQLQQIDDEGVLHAKESEGPRKGLDRWLLLIPLTRADTPACSFCRLRVTPCINCACGLDFFARDGANDPPPSPAPLNRKRCPSRGQAMQRARSSNSQPLVCAGTANQTSAITSLGAVHGRGRCKKANEPGVSQTADKPTRRQTQGRGAALPTSSSSSP</sequence>
<dbReference type="EMBL" id="JAHLJV010000070">
    <property type="protein sequence ID" value="KAK1579172.1"/>
    <property type="molecule type" value="Genomic_DNA"/>
</dbReference>
<dbReference type="RefSeq" id="XP_060410323.1">
    <property type="nucleotide sequence ID" value="XM_060558706.1"/>
</dbReference>
<dbReference type="AlphaFoldDB" id="A0AAD8V0Z4"/>